<comment type="caution">
    <text evidence="2">The sequence shown here is derived from an EMBL/GenBank/DDBJ whole genome shotgun (WGS) entry which is preliminary data.</text>
</comment>
<organism evidence="2 3">
    <name type="scientific">Trichonephila clavata</name>
    <name type="common">Joro spider</name>
    <name type="synonym">Nephila clavata</name>
    <dbReference type="NCBI Taxonomy" id="2740835"/>
    <lineage>
        <taxon>Eukaryota</taxon>
        <taxon>Metazoa</taxon>
        <taxon>Ecdysozoa</taxon>
        <taxon>Arthropoda</taxon>
        <taxon>Chelicerata</taxon>
        <taxon>Arachnida</taxon>
        <taxon>Araneae</taxon>
        <taxon>Araneomorphae</taxon>
        <taxon>Entelegynae</taxon>
        <taxon>Araneoidea</taxon>
        <taxon>Nephilidae</taxon>
        <taxon>Trichonephila</taxon>
    </lineage>
</organism>
<evidence type="ECO:0000313" key="2">
    <source>
        <dbReference type="EMBL" id="GFQ68124.1"/>
    </source>
</evidence>
<name>A0A8X6GJA8_TRICU</name>
<dbReference type="Proteomes" id="UP000887116">
    <property type="component" value="Unassembled WGS sequence"/>
</dbReference>
<dbReference type="EMBL" id="BMAO01020536">
    <property type="protein sequence ID" value="GFQ68124.1"/>
    <property type="molecule type" value="Genomic_DNA"/>
</dbReference>
<dbReference type="AlphaFoldDB" id="A0A8X6GJA8"/>
<proteinExistence type="predicted"/>
<reference evidence="2" key="1">
    <citation type="submission" date="2020-07" db="EMBL/GenBank/DDBJ databases">
        <title>Multicomponent nature underlies the extraordinary mechanical properties of spider dragline silk.</title>
        <authorList>
            <person name="Kono N."/>
            <person name="Nakamura H."/>
            <person name="Mori M."/>
            <person name="Yoshida Y."/>
            <person name="Ohtoshi R."/>
            <person name="Malay A.D."/>
            <person name="Moran D.A.P."/>
            <person name="Tomita M."/>
            <person name="Numata K."/>
            <person name="Arakawa K."/>
        </authorList>
    </citation>
    <scope>NUCLEOTIDE SEQUENCE</scope>
</reference>
<feature type="region of interest" description="Disordered" evidence="1">
    <location>
        <begin position="100"/>
        <end position="125"/>
    </location>
</feature>
<evidence type="ECO:0000256" key="1">
    <source>
        <dbReference type="SAM" id="MobiDB-lite"/>
    </source>
</evidence>
<protein>
    <submittedName>
        <fullName evidence="2">Uncharacterized protein</fullName>
    </submittedName>
</protein>
<sequence>MRTRLFRDLIDEEEKNPSDDPTIGQGYLAEMKSIEGSKRYIVGELTRLTPCPVKDCLHNVTVKTLRKRLVASSTSKPAAPNLESTKNKIKDQYSFKLSNKKDKTDLRPTTPLPIATANSFSTLST</sequence>
<keyword evidence="3" id="KW-1185">Reference proteome</keyword>
<accession>A0A8X6GJA8</accession>
<feature type="compositionally biased region" description="Polar residues" evidence="1">
    <location>
        <begin position="116"/>
        <end position="125"/>
    </location>
</feature>
<gene>
    <name evidence="2" type="ORF">TNCT_375261</name>
</gene>
<evidence type="ECO:0000313" key="3">
    <source>
        <dbReference type="Proteomes" id="UP000887116"/>
    </source>
</evidence>